<accession>A0ACD5ZV03</accession>
<proteinExistence type="predicted"/>
<organism evidence="1 2">
    <name type="scientific">Avena sativa</name>
    <name type="common">Oat</name>
    <dbReference type="NCBI Taxonomy" id="4498"/>
    <lineage>
        <taxon>Eukaryota</taxon>
        <taxon>Viridiplantae</taxon>
        <taxon>Streptophyta</taxon>
        <taxon>Embryophyta</taxon>
        <taxon>Tracheophyta</taxon>
        <taxon>Spermatophyta</taxon>
        <taxon>Magnoliopsida</taxon>
        <taxon>Liliopsida</taxon>
        <taxon>Poales</taxon>
        <taxon>Poaceae</taxon>
        <taxon>BOP clade</taxon>
        <taxon>Pooideae</taxon>
        <taxon>Poodae</taxon>
        <taxon>Poeae</taxon>
        <taxon>Poeae Chloroplast Group 1 (Aveneae type)</taxon>
        <taxon>Aveninae</taxon>
        <taxon>Avena</taxon>
    </lineage>
</organism>
<reference evidence="1" key="2">
    <citation type="submission" date="2025-09" db="UniProtKB">
        <authorList>
            <consortium name="EnsemblPlants"/>
        </authorList>
    </citation>
    <scope>IDENTIFICATION</scope>
</reference>
<reference evidence="1" key="1">
    <citation type="submission" date="2021-05" db="EMBL/GenBank/DDBJ databases">
        <authorList>
            <person name="Scholz U."/>
            <person name="Mascher M."/>
            <person name="Fiebig A."/>
        </authorList>
    </citation>
    <scope>NUCLEOTIDE SEQUENCE [LARGE SCALE GENOMIC DNA]</scope>
</reference>
<name>A0ACD5ZV03_AVESA</name>
<protein>
    <submittedName>
        <fullName evidence="1">Uncharacterized protein</fullName>
    </submittedName>
</protein>
<keyword evidence="2" id="KW-1185">Reference proteome</keyword>
<dbReference type="Proteomes" id="UP001732700">
    <property type="component" value="Chromosome 7C"/>
</dbReference>
<evidence type="ECO:0000313" key="2">
    <source>
        <dbReference type="Proteomes" id="UP001732700"/>
    </source>
</evidence>
<sequence>MQIFPLEGEARGPGGHCLVAWDKVASPKEVGGLGIPNLHLLNLALRCRWAWLQKQDTSRPWSEFDLQIPRQARVIFEAAACFTLGNGERACFWSDRWLFGARVDEIAPNLVKVVPPRWRKARTVKDGLSGAWLLDCGPDLGDASVEEFFTLWHVLATVQLSPGVDDVLTWRWTKDGAYSAKSAYNAFFAGSTRAPVAEQIWRSRAPYSGKFFAWLASRDRCWTGDRLERRGLPRPAACPLCDQQQESIRHLLVGCVVAREVWAWTLRHWAKPMWVPTHDTELLRGGLRCWLRQKASVTSGQPSFWSSGVSGGTGMTWSLTPLPLPW</sequence>
<evidence type="ECO:0000313" key="1">
    <source>
        <dbReference type="EnsemblPlants" id="AVESA.00010b.r2.7CG0668760.1.CDS.1"/>
    </source>
</evidence>
<dbReference type="EnsemblPlants" id="AVESA.00010b.r2.7CG0668760.1">
    <property type="protein sequence ID" value="AVESA.00010b.r2.7CG0668760.1.CDS.1"/>
    <property type="gene ID" value="AVESA.00010b.r2.7CG0668760"/>
</dbReference>